<name>A0A383EKN5_9ZZZZ</name>
<keyword evidence="2" id="KW-0472">Membrane</keyword>
<dbReference type="SUPFAM" id="SSF56935">
    <property type="entry name" value="Porins"/>
    <property type="match status" value="1"/>
</dbReference>
<dbReference type="Pfam" id="PF00593">
    <property type="entry name" value="TonB_dep_Rec_b-barrel"/>
    <property type="match status" value="1"/>
</dbReference>
<feature type="non-terminal residue" evidence="5">
    <location>
        <position position="1"/>
    </location>
</feature>
<evidence type="ECO:0000256" key="2">
    <source>
        <dbReference type="ARBA" id="ARBA00023136"/>
    </source>
</evidence>
<evidence type="ECO:0000313" key="5">
    <source>
        <dbReference type="EMBL" id="SVE57033.1"/>
    </source>
</evidence>
<protein>
    <recommendedName>
        <fullName evidence="4">TonB-dependent receptor-like beta-barrel domain-containing protein</fullName>
    </recommendedName>
</protein>
<comment type="subcellular location">
    <subcellularLocation>
        <location evidence="1">Cell outer membrane</location>
    </subcellularLocation>
</comment>
<dbReference type="AlphaFoldDB" id="A0A383EKN5"/>
<feature type="non-terminal residue" evidence="5">
    <location>
        <position position="230"/>
    </location>
</feature>
<gene>
    <name evidence="5" type="ORF">METZ01_LOCUS509887</name>
</gene>
<evidence type="ECO:0000256" key="1">
    <source>
        <dbReference type="ARBA" id="ARBA00004442"/>
    </source>
</evidence>
<organism evidence="5">
    <name type="scientific">marine metagenome</name>
    <dbReference type="NCBI Taxonomy" id="408172"/>
    <lineage>
        <taxon>unclassified sequences</taxon>
        <taxon>metagenomes</taxon>
        <taxon>ecological metagenomes</taxon>
    </lineage>
</organism>
<sequence length="230" mass="24869">SMIGCNANEWDCIGSREDEEVAGDPNVSSDDITITNQGNWQISSRAALVVGLPFWDAYVKVLYGASFKPPSPFQLYHQKWASVGTTTGNPGLKPQTADTFEAMLGLMPMANLRLTSNLFLTSVHDMVVAFKEGDSLIPRNANVSSLGLELALTYRVSSVLEAYANTSLLLSSSVSPQPKDAIEELGWSSSSFNKSISVGMYPNLLVNAGVNYELLDDVALDLAVHFVGER</sequence>
<proteinExistence type="predicted"/>
<dbReference type="EMBL" id="UINC01226516">
    <property type="protein sequence ID" value="SVE57033.1"/>
    <property type="molecule type" value="Genomic_DNA"/>
</dbReference>
<dbReference type="InterPro" id="IPR036942">
    <property type="entry name" value="Beta-barrel_TonB_sf"/>
</dbReference>
<accession>A0A383EKN5</accession>
<evidence type="ECO:0000259" key="4">
    <source>
        <dbReference type="Pfam" id="PF00593"/>
    </source>
</evidence>
<evidence type="ECO:0000256" key="3">
    <source>
        <dbReference type="ARBA" id="ARBA00023237"/>
    </source>
</evidence>
<reference evidence="5" key="1">
    <citation type="submission" date="2018-05" db="EMBL/GenBank/DDBJ databases">
        <authorList>
            <person name="Lanie J.A."/>
            <person name="Ng W.-L."/>
            <person name="Kazmierczak K.M."/>
            <person name="Andrzejewski T.M."/>
            <person name="Davidsen T.M."/>
            <person name="Wayne K.J."/>
            <person name="Tettelin H."/>
            <person name="Glass J.I."/>
            <person name="Rusch D."/>
            <person name="Podicherti R."/>
            <person name="Tsui H.-C.T."/>
            <person name="Winkler M.E."/>
        </authorList>
    </citation>
    <scope>NUCLEOTIDE SEQUENCE</scope>
</reference>
<feature type="domain" description="TonB-dependent receptor-like beta-barrel" evidence="4">
    <location>
        <begin position="30"/>
        <end position="212"/>
    </location>
</feature>
<dbReference type="GO" id="GO:0009279">
    <property type="term" value="C:cell outer membrane"/>
    <property type="evidence" value="ECO:0007669"/>
    <property type="project" value="UniProtKB-SubCell"/>
</dbReference>
<keyword evidence="3" id="KW-0998">Cell outer membrane</keyword>
<dbReference type="Gene3D" id="2.40.170.20">
    <property type="entry name" value="TonB-dependent receptor, beta-barrel domain"/>
    <property type="match status" value="1"/>
</dbReference>
<dbReference type="InterPro" id="IPR000531">
    <property type="entry name" value="Beta-barrel_TonB"/>
</dbReference>